<evidence type="ECO:0000313" key="1">
    <source>
        <dbReference type="EMBL" id="WJJ55306.1"/>
    </source>
</evidence>
<gene>
    <name evidence="1" type="ORF">QB910_000062</name>
</gene>
<dbReference type="EMBL" id="OQ846916">
    <property type="protein sequence ID" value="WJJ55306.1"/>
    <property type="molecule type" value="Genomic_DNA"/>
</dbReference>
<reference evidence="1" key="1">
    <citation type="submission" date="2023-04" db="EMBL/GenBank/DDBJ databases">
        <title>Characterization and genome study of newly isolated Alicyclobacillus-specific phaga.</title>
        <authorList>
            <person name="Shymialevich D."/>
            <person name="Wojcicki M."/>
            <person name="Srednicka P."/>
            <person name="Swider O."/>
        </authorList>
    </citation>
    <scope>NUCLEOTIDE SEQUENCE</scope>
</reference>
<protein>
    <submittedName>
        <fullName evidence="1">Uncharacterized protein</fullName>
    </submittedName>
</protein>
<accession>A0AAT9V898</accession>
<name>A0AAT9V898_9CAUD</name>
<proteinExistence type="predicted"/>
<sequence>MKLTCTKCDNTADFSKQGEVTEYYFGHAEQSDVGEFKGFTFSLNMQRREVEIHCRSCGKISRVSHLY</sequence>
<organism evidence="1">
    <name type="scientific">Alicyclobacillus phage KKP_3916</name>
    <dbReference type="NCBI Taxonomy" id="3040651"/>
    <lineage>
        <taxon>Viruses</taxon>
        <taxon>Duplodnaviria</taxon>
        <taxon>Heunggongvirae</taxon>
        <taxon>Uroviricota</taxon>
        <taxon>Caudoviricetes</taxon>
    </lineage>
</organism>